<dbReference type="InterPro" id="IPR037682">
    <property type="entry name" value="TonB_C"/>
</dbReference>
<evidence type="ECO:0000259" key="1">
    <source>
        <dbReference type="PROSITE" id="PS52015"/>
    </source>
</evidence>
<protein>
    <recommendedName>
        <fullName evidence="1">TonB C-terminal domain-containing protein</fullName>
    </recommendedName>
</protein>
<dbReference type="Gene3D" id="3.30.1150.10">
    <property type="match status" value="1"/>
</dbReference>
<dbReference type="SUPFAM" id="SSF82185">
    <property type="entry name" value="Histone H3 K4-specific methyltransferase SET7/9 N-terminal domain"/>
    <property type="match status" value="1"/>
</dbReference>
<name>A0A382EFP4_9ZZZZ</name>
<proteinExistence type="predicted"/>
<evidence type="ECO:0000313" key="2">
    <source>
        <dbReference type="EMBL" id="SVB49596.1"/>
    </source>
</evidence>
<dbReference type="GO" id="GO:0055085">
    <property type="term" value="P:transmembrane transport"/>
    <property type="evidence" value="ECO:0007669"/>
    <property type="project" value="InterPro"/>
</dbReference>
<dbReference type="AlphaFoldDB" id="A0A382EFP4"/>
<feature type="domain" description="TonB C-terminal" evidence="1">
    <location>
        <begin position="199"/>
        <end position="289"/>
    </location>
</feature>
<dbReference type="SUPFAM" id="SSF74653">
    <property type="entry name" value="TolA/TonB C-terminal domain"/>
    <property type="match status" value="1"/>
</dbReference>
<dbReference type="EMBL" id="UINC01044313">
    <property type="protein sequence ID" value="SVB49596.1"/>
    <property type="molecule type" value="Genomic_DNA"/>
</dbReference>
<sequence length="289" mass="33139">RLYQHGGVAQRVNFKNDLTHGLYETFWDKGEDKPKDIGFFNEGKKDGVWENYSCCKEGQSWLIGRTVYKNAKRNGLDEAFDADGDVVSKINYQNGLQSGLFELFHKNGKIKERKQRHNDRTVGLSQRFDEKGFLVSEAHFGEGSQEFILADYFSKEKKYTYSRCIEQTSNKWTNIDNCSELAIDRVEHIAAQQGLETNSQQQEYFAILKSVPDYPKEALRKTIEGHCVVEYEVSADGKTKNLLIDQCTDEIFADESLKTVSRFLYSPRIVDGLNLSVASVKHKLTFVLE</sequence>
<dbReference type="PROSITE" id="PS52015">
    <property type="entry name" value="TONB_CTD"/>
    <property type="match status" value="1"/>
</dbReference>
<dbReference type="Pfam" id="PF03544">
    <property type="entry name" value="TonB_C"/>
    <property type="match status" value="1"/>
</dbReference>
<reference evidence="2" key="1">
    <citation type="submission" date="2018-05" db="EMBL/GenBank/DDBJ databases">
        <authorList>
            <person name="Lanie J.A."/>
            <person name="Ng W.-L."/>
            <person name="Kazmierczak K.M."/>
            <person name="Andrzejewski T.M."/>
            <person name="Davidsen T.M."/>
            <person name="Wayne K.J."/>
            <person name="Tettelin H."/>
            <person name="Glass J.I."/>
            <person name="Rusch D."/>
            <person name="Podicherti R."/>
            <person name="Tsui H.-C.T."/>
            <person name="Winkler M.E."/>
        </authorList>
    </citation>
    <scope>NUCLEOTIDE SEQUENCE</scope>
</reference>
<gene>
    <name evidence="2" type="ORF">METZ01_LOCUS202450</name>
</gene>
<dbReference type="Gene3D" id="3.90.930.1">
    <property type="match status" value="1"/>
</dbReference>
<feature type="non-terminal residue" evidence="2">
    <location>
        <position position="1"/>
    </location>
</feature>
<organism evidence="2">
    <name type="scientific">marine metagenome</name>
    <dbReference type="NCBI Taxonomy" id="408172"/>
    <lineage>
        <taxon>unclassified sequences</taxon>
        <taxon>metagenomes</taxon>
        <taxon>ecological metagenomes</taxon>
    </lineage>
</organism>
<accession>A0A382EFP4</accession>